<feature type="domain" description="3-hydroxyacyl-CoA dehydrogenase C-terminal" evidence="3">
    <location>
        <begin position="193"/>
        <end position="285"/>
    </location>
</feature>
<dbReference type="EMBL" id="DAARWD010000020">
    <property type="protein sequence ID" value="HAE4190629.1"/>
    <property type="molecule type" value="Genomic_DNA"/>
</dbReference>
<dbReference type="Pfam" id="PF18321">
    <property type="entry name" value="3HCDH_RFF"/>
    <property type="match status" value="1"/>
</dbReference>
<keyword evidence="2" id="KW-0520">NAD</keyword>
<feature type="domain" description="3-hydroxyacyl-CoA dehydrogenase NAD binding" evidence="4">
    <location>
        <begin position="13"/>
        <end position="189"/>
    </location>
</feature>
<dbReference type="Gene3D" id="3.40.50.720">
    <property type="entry name" value="NAD(P)-binding Rossmann-like Domain"/>
    <property type="match status" value="1"/>
</dbReference>
<reference evidence="6" key="1">
    <citation type="journal article" date="2018" name="Genome Biol.">
        <title>SKESA: strategic k-mer extension for scrupulous assemblies.</title>
        <authorList>
            <person name="Souvorov A."/>
            <person name="Agarwala R."/>
            <person name="Lipman D.J."/>
        </authorList>
    </citation>
    <scope>NUCLEOTIDE SEQUENCE</scope>
    <source>
        <strain evidence="6">23-88</strain>
    </source>
</reference>
<reference evidence="6" key="2">
    <citation type="submission" date="2018-07" db="EMBL/GenBank/DDBJ databases">
        <authorList>
            <consortium name="NCBI Pathogen Detection Project"/>
        </authorList>
    </citation>
    <scope>NUCLEOTIDE SEQUENCE</scope>
    <source>
        <strain evidence="6">23-88</strain>
    </source>
</reference>
<dbReference type="GO" id="GO:0070403">
    <property type="term" value="F:NAD+ binding"/>
    <property type="evidence" value="ECO:0007669"/>
    <property type="project" value="InterPro"/>
</dbReference>
<dbReference type="PANTHER" id="PTHR48075:SF5">
    <property type="entry name" value="3-HYDROXYBUTYRYL-COA DEHYDROGENASE"/>
    <property type="match status" value="1"/>
</dbReference>
<name>A0A730ZPE6_SALHO</name>
<dbReference type="PANTHER" id="PTHR48075">
    <property type="entry name" value="3-HYDROXYACYL-COA DEHYDROGENASE FAMILY PROTEIN"/>
    <property type="match status" value="1"/>
</dbReference>
<dbReference type="GO" id="GO:0016616">
    <property type="term" value="F:oxidoreductase activity, acting on the CH-OH group of donors, NAD or NADP as acceptor"/>
    <property type="evidence" value="ECO:0007669"/>
    <property type="project" value="InterPro"/>
</dbReference>
<feature type="domain" description="3-hydroxyacyl-CoA dehydrogenase C-terminal" evidence="3">
    <location>
        <begin position="424"/>
        <end position="496"/>
    </location>
</feature>
<dbReference type="SUPFAM" id="SSF48179">
    <property type="entry name" value="6-phosphogluconate dehydrogenase C-terminal domain-like"/>
    <property type="match status" value="2"/>
</dbReference>
<dbReference type="InterPro" id="IPR036291">
    <property type="entry name" value="NAD(P)-bd_dom_sf"/>
</dbReference>
<dbReference type="InterPro" id="IPR008927">
    <property type="entry name" value="6-PGluconate_DH-like_C_sf"/>
</dbReference>
<protein>
    <submittedName>
        <fullName evidence="6">3-hydroxybutyryl-CoA dehydrogenase</fullName>
    </submittedName>
</protein>
<proteinExistence type="predicted"/>
<dbReference type="Pfam" id="PF00725">
    <property type="entry name" value="3HCDH"/>
    <property type="match status" value="2"/>
</dbReference>
<dbReference type="InterPro" id="IPR006176">
    <property type="entry name" value="3-OHacyl-CoA_DH_NAD-bd"/>
</dbReference>
<keyword evidence="1" id="KW-0560">Oxidoreductase</keyword>
<dbReference type="InterPro" id="IPR013328">
    <property type="entry name" value="6PGD_dom2"/>
</dbReference>
<dbReference type="InterPro" id="IPR006108">
    <property type="entry name" value="3HC_DH_C"/>
</dbReference>
<accession>A0A730ZPE6</accession>
<dbReference type="AlphaFoldDB" id="A0A730ZPE6"/>
<evidence type="ECO:0000256" key="2">
    <source>
        <dbReference type="ARBA" id="ARBA00023027"/>
    </source>
</evidence>
<gene>
    <name evidence="6" type="ORF">GND90_003657</name>
</gene>
<evidence type="ECO:0000313" key="6">
    <source>
        <dbReference type="EMBL" id="HAE4190629.1"/>
    </source>
</evidence>
<comment type="caution">
    <text evidence="6">The sequence shown here is derived from an EMBL/GenBank/DDBJ whole genome shotgun (WGS) entry which is preliminary data.</text>
</comment>
<organism evidence="6">
    <name type="scientific">Salmonella enterica subsp. houtenae serovar 1,40:z4,z32:-</name>
    <dbReference type="NCBI Taxonomy" id="1967604"/>
    <lineage>
        <taxon>Bacteria</taxon>
        <taxon>Pseudomonadati</taxon>
        <taxon>Pseudomonadota</taxon>
        <taxon>Gammaproteobacteria</taxon>
        <taxon>Enterobacterales</taxon>
        <taxon>Enterobacteriaceae</taxon>
        <taxon>Salmonella</taxon>
    </lineage>
</organism>
<dbReference type="GO" id="GO:0006631">
    <property type="term" value="P:fatty acid metabolic process"/>
    <property type="evidence" value="ECO:0007669"/>
    <property type="project" value="InterPro"/>
</dbReference>
<dbReference type="Gene3D" id="1.10.1040.10">
    <property type="entry name" value="N-(1-d-carboxylethyl)-l-norvaline Dehydrogenase, domain 2"/>
    <property type="match status" value="2"/>
</dbReference>
<dbReference type="FunFam" id="3.40.50.720:FF:000009">
    <property type="entry name" value="Fatty oxidation complex, alpha subunit"/>
    <property type="match status" value="1"/>
</dbReference>
<evidence type="ECO:0000259" key="3">
    <source>
        <dbReference type="Pfam" id="PF00725"/>
    </source>
</evidence>
<sequence length="510" mass="57393">MTNKEHNGLINFVGVVGAGTMGRGITYLLALKGIKVILFNRSEVNLNKTKDYISNDLQRKLEKNKITEESKCNVLSKIIYSNQLEAISDCELVIETIAESERVKISILSEIEEITRQDAIIASNTSSLSLNKLASSLEHPERFIGLHFFNPAQVMKLVEIVPAYFTSKDITLQIKDFVTSLDKKYVVCKPTPGFIVNRMARPFYLEGFRLLDENVAHPSQIDLALKAGGYFRMGPIELTDFIGQDINYQVSRQIWESMDFDPRYTPSILQRSLVDAGLLGNKNGCSYFTKKIVDESSVPQRIISSPYIIHFHGNHSLFSTLAQKVKSFWPDISLKMLPEIEDIGNCIVVNADLIIKITDGRTANQIFRQKSLDTFIIDVSLDYSNTNYLVAAHNDSACENNKSIFMTLMQTVIPKIEFIKDSPGLIVGRVFSNLINESVFMVENGICTRDDINTAAVYGVNYSNGIFNWLEEIGPSNVHSILHNISQLLPSARYYPHYSLLNPLHSALEI</sequence>
<evidence type="ECO:0000259" key="4">
    <source>
        <dbReference type="Pfam" id="PF02737"/>
    </source>
</evidence>
<dbReference type="SUPFAM" id="SSF51735">
    <property type="entry name" value="NAD(P)-binding Rossmann-fold domains"/>
    <property type="match status" value="1"/>
</dbReference>
<dbReference type="Pfam" id="PF02737">
    <property type="entry name" value="3HCDH_N"/>
    <property type="match status" value="1"/>
</dbReference>
<feature type="domain" description="3-hydroxybutyryl-CoA dehydrogenase reduced Rossmann-fold" evidence="5">
    <location>
        <begin position="357"/>
        <end position="423"/>
    </location>
</feature>
<dbReference type="InterPro" id="IPR041040">
    <property type="entry name" value="3HCDH_RFF"/>
</dbReference>
<evidence type="ECO:0000256" key="1">
    <source>
        <dbReference type="ARBA" id="ARBA00023002"/>
    </source>
</evidence>
<evidence type="ECO:0000259" key="5">
    <source>
        <dbReference type="Pfam" id="PF18321"/>
    </source>
</evidence>